<evidence type="ECO:0000256" key="5">
    <source>
        <dbReference type="ARBA" id="ARBA00022763"/>
    </source>
</evidence>
<keyword evidence="14" id="KW-0539">Nucleus</keyword>
<feature type="compositionally biased region" description="Basic residues" evidence="15">
    <location>
        <begin position="131"/>
        <end position="144"/>
    </location>
</feature>
<feature type="compositionally biased region" description="Polar residues" evidence="15">
    <location>
        <begin position="21"/>
        <end position="34"/>
    </location>
</feature>
<keyword evidence="3" id="KW-0004">4Fe-4S</keyword>
<dbReference type="Proteomes" id="UP000275078">
    <property type="component" value="Unassembled WGS sequence"/>
</dbReference>
<dbReference type="HAMAP" id="MF_03183">
    <property type="entry name" value="Endonuclease_III_Nth"/>
    <property type="match status" value="1"/>
</dbReference>
<dbReference type="PROSITE" id="PS01155">
    <property type="entry name" value="ENDONUCLEASE_III_2"/>
    <property type="match status" value="1"/>
</dbReference>
<keyword evidence="14" id="KW-0496">Mitochondrion</keyword>
<dbReference type="CDD" id="cd00056">
    <property type="entry name" value="ENDO3c"/>
    <property type="match status" value="1"/>
</dbReference>
<evidence type="ECO:0000313" key="18">
    <source>
        <dbReference type="Proteomes" id="UP000275078"/>
    </source>
</evidence>
<dbReference type="InterPro" id="IPR011257">
    <property type="entry name" value="DNA_glycosylase"/>
</dbReference>
<keyword evidence="5 14" id="KW-0227">DNA damage</keyword>
<dbReference type="FunFam" id="1.10.340.30:FF:000014">
    <property type="entry name" value="Endonuclease III homolog"/>
    <property type="match status" value="1"/>
</dbReference>
<dbReference type="EC" id="3.2.2.-" evidence="14"/>
<dbReference type="InterPro" id="IPR030841">
    <property type="entry name" value="NTH1"/>
</dbReference>
<dbReference type="PANTHER" id="PTHR43286:SF1">
    <property type="entry name" value="ENDONUCLEASE III-LIKE PROTEIN 1"/>
    <property type="match status" value="1"/>
</dbReference>
<comment type="subcellular location">
    <subcellularLocation>
        <location evidence="14">Nucleus</location>
    </subcellularLocation>
    <subcellularLocation>
        <location evidence="14">Mitochondrion</location>
    </subcellularLocation>
</comment>
<dbReference type="EMBL" id="ML119667">
    <property type="protein sequence ID" value="RPA83037.1"/>
    <property type="molecule type" value="Genomic_DNA"/>
</dbReference>
<keyword evidence="18" id="KW-1185">Reference proteome</keyword>
<evidence type="ECO:0000256" key="1">
    <source>
        <dbReference type="ARBA" id="ARBA00001966"/>
    </source>
</evidence>
<dbReference type="InterPro" id="IPR004036">
    <property type="entry name" value="Endonuclease-III-like_CS2"/>
</dbReference>
<feature type="domain" description="HhH-GPD" evidence="16">
    <location>
        <begin position="198"/>
        <end position="349"/>
    </location>
</feature>
<dbReference type="OrthoDB" id="2099276at2759"/>
<accession>A0A3N4IC69</accession>
<dbReference type="InterPro" id="IPR003265">
    <property type="entry name" value="HhH-GPD_domain"/>
</dbReference>
<dbReference type="Pfam" id="PF00633">
    <property type="entry name" value="HHH"/>
    <property type="match status" value="1"/>
</dbReference>
<dbReference type="GO" id="GO:0140078">
    <property type="term" value="F:class I DNA-(apurinic or apyrimidinic site) endonuclease activity"/>
    <property type="evidence" value="ECO:0007669"/>
    <property type="project" value="UniProtKB-EC"/>
</dbReference>
<protein>
    <recommendedName>
        <fullName evidence="14">Endonuclease III homolog</fullName>
        <ecNumber evidence="14">3.2.2.-</ecNumber>
        <ecNumber evidence="14">4.2.99.18</ecNumber>
    </recommendedName>
    <alternativeName>
        <fullName evidence="14">Bifunctional DNA N-glycosylase/DNA-(apurinic or apyrimidinic site) lyase</fullName>
        <shortName evidence="14">DNA glycosylase/AP lyase</shortName>
    </alternativeName>
</protein>
<organism evidence="17 18">
    <name type="scientific">Ascobolus immersus RN42</name>
    <dbReference type="NCBI Taxonomy" id="1160509"/>
    <lineage>
        <taxon>Eukaryota</taxon>
        <taxon>Fungi</taxon>
        <taxon>Dikarya</taxon>
        <taxon>Ascomycota</taxon>
        <taxon>Pezizomycotina</taxon>
        <taxon>Pezizomycetes</taxon>
        <taxon>Pezizales</taxon>
        <taxon>Ascobolaceae</taxon>
        <taxon>Ascobolus</taxon>
    </lineage>
</organism>
<dbReference type="STRING" id="1160509.A0A3N4IC69"/>
<name>A0A3N4IC69_ASCIM</name>
<keyword evidence="6 14" id="KW-0378">Hydrolase</keyword>
<dbReference type="GO" id="GO:0046872">
    <property type="term" value="F:metal ion binding"/>
    <property type="evidence" value="ECO:0007669"/>
    <property type="project" value="UniProtKB-KW"/>
</dbReference>
<comment type="function">
    <text evidence="14">Bifunctional DNA N-glycosylase with associated apurinic/apyrimidinic (AP) lyase function that catalyzes the first step in base excision repair (BER), the primary repair pathway for the repair of oxidative DNA damage. The DNA N-glycosylase activity releases the damaged DNA base from DNA by cleaving the N-glycosidic bond, leaving an AP site. The AP lyase activity cleaves the phosphodiester bond 3' to the AP site by a beta-elimination. Primarily recognizes and repairs oxidative base damage of pyrimidines.</text>
</comment>
<keyword evidence="8" id="KW-0408">Iron</keyword>
<dbReference type="AlphaFoldDB" id="A0A3N4IC69"/>
<keyword evidence="11 14" id="KW-0456">Lyase</keyword>
<dbReference type="PANTHER" id="PTHR43286">
    <property type="entry name" value="ENDONUCLEASE III-LIKE PROTEIN 1"/>
    <property type="match status" value="1"/>
</dbReference>
<keyword evidence="12 14" id="KW-0326">Glycosidase</keyword>
<dbReference type="InterPro" id="IPR003651">
    <property type="entry name" value="Endonuclease3_FeS-loop_motif"/>
</dbReference>
<dbReference type="GO" id="GO:0003677">
    <property type="term" value="F:DNA binding"/>
    <property type="evidence" value="ECO:0007669"/>
    <property type="project" value="UniProtKB-UniRule"/>
</dbReference>
<dbReference type="Gene3D" id="1.10.1670.10">
    <property type="entry name" value="Helix-hairpin-Helix base-excision DNA repair enzymes (C-terminal)"/>
    <property type="match status" value="1"/>
</dbReference>
<dbReference type="GO" id="GO:0006289">
    <property type="term" value="P:nucleotide-excision repair"/>
    <property type="evidence" value="ECO:0007669"/>
    <property type="project" value="TreeGrafter"/>
</dbReference>
<evidence type="ECO:0000256" key="3">
    <source>
        <dbReference type="ARBA" id="ARBA00022485"/>
    </source>
</evidence>
<evidence type="ECO:0000256" key="4">
    <source>
        <dbReference type="ARBA" id="ARBA00022723"/>
    </source>
</evidence>
<dbReference type="SMART" id="SM00525">
    <property type="entry name" value="FES"/>
    <property type="match status" value="1"/>
</dbReference>
<dbReference type="SUPFAM" id="SSF48150">
    <property type="entry name" value="DNA-glycosylase"/>
    <property type="match status" value="1"/>
</dbReference>
<evidence type="ECO:0000256" key="15">
    <source>
        <dbReference type="SAM" id="MobiDB-lite"/>
    </source>
</evidence>
<keyword evidence="10 14" id="KW-0234">DNA repair</keyword>
<comment type="caution">
    <text evidence="14">Lacks conserved residue(s) required for the propagation of feature annotation.</text>
</comment>
<evidence type="ECO:0000256" key="14">
    <source>
        <dbReference type="HAMAP-Rule" id="MF_03183"/>
    </source>
</evidence>
<dbReference type="GO" id="GO:0005634">
    <property type="term" value="C:nucleus"/>
    <property type="evidence" value="ECO:0007669"/>
    <property type="project" value="UniProtKB-SubCell"/>
</dbReference>
<feature type="compositionally biased region" description="Low complexity" evidence="15">
    <location>
        <begin position="1"/>
        <end position="14"/>
    </location>
</feature>
<evidence type="ECO:0000256" key="10">
    <source>
        <dbReference type="ARBA" id="ARBA00023204"/>
    </source>
</evidence>
<evidence type="ECO:0000259" key="16">
    <source>
        <dbReference type="SMART" id="SM00478"/>
    </source>
</evidence>
<comment type="similarity">
    <text evidence="2 14">Belongs to the Nth/MutY family.</text>
</comment>
<dbReference type="FunFam" id="1.10.1670.10:FF:000003">
    <property type="entry name" value="Endonuclease III homolog"/>
    <property type="match status" value="1"/>
</dbReference>
<dbReference type="GO" id="GO:0006285">
    <property type="term" value="P:base-excision repair, AP site formation"/>
    <property type="evidence" value="ECO:0007669"/>
    <property type="project" value="UniProtKB-UniRule"/>
</dbReference>
<evidence type="ECO:0000256" key="7">
    <source>
        <dbReference type="ARBA" id="ARBA00022946"/>
    </source>
</evidence>
<dbReference type="GO" id="GO:0005739">
    <property type="term" value="C:mitochondrion"/>
    <property type="evidence" value="ECO:0007669"/>
    <property type="project" value="UniProtKB-SubCell"/>
</dbReference>
<dbReference type="InterPro" id="IPR000445">
    <property type="entry name" value="HhH_motif"/>
</dbReference>
<evidence type="ECO:0000256" key="9">
    <source>
        <dbReference type="ARBA" id="ARBA00023014"/>
    </source>
</evidence>
<evidence type="ECO:0000256" key="6">
    <source>
        <dbReference type="ARBA" id="ARBA00022801"/>
    </source>
</evidence>
<dbReference type="Gene3D" id="1.10.340.30">
    <property type="entry name" value="Hypothetical protein, domain 2"/>
    <property type="match status" value="1"/>
</dbReference>
<dbReference type="EC" id="4.2.99.18" evidence="14"/>
<proteinExistence type="inferred from homology"/>
<feature type="region of interest" description="Disordered" evidence="15">
    <location>
        <begin position="113"/>
        <end position="151"/>
    </location>
</feature>
<evidence type="ECO:0000313" key="17">
    <source>
        <dbReference type="EMBL" id="RPA83037.1"/>
    </source>
</evidence>
<keyword evidence="9" id="KW-0411">Iron-sulfur</keyword>
<reference evidence="17 18" key="1">
    <citation type="journal article" date="2018" name="Nat. Ecol. Evol.">
        <title>Pezizomycetes genomes reveal the molecular basis of ectomycorrhizal truffle lifestyle.</title>
        <authorList>
            <person name="Murat C."/>
            <person name="Payen T."/>
            <person name="Noel B."/>
            <person name="Kuo A."/>
            <person name="Morin E."/>
            <person name="Chen J."/>
            <person name="Kohler A."/>
            <person name="Krizsan K."/>
            <person name="Balestrini R."/>
            <person name="Da Silva C."/>
            <person name="Montanini B."/>
            <person name="Hainaut M."/>
            <person name="Levati E."/>
            <person name="Barry K.W."/>
            <person name="Belfiori B."/>
            <person name="Cichocki N."/>
            <person name="Clum A."/>
            <person name="Dockter R.B."/>
            <person name="Fauchery L."/>
            <person name="Guy J."/>
            <person name="Iotti M."/>
            <person name="Le Tacon F."/>
            <person name="Lindquist E.A."/>
            <person name="Lipzen A."/>
            <person name="Malagnac F."/>
            <person name="Mello A."/>
            <person name="Molinier V."/>
            <person name="Miyauchi S."/>
            <person name="Poulain J."/>
            <person name="Riccioni C."/>
            <person name="Rubini A."/>
            <person name="Sitrit Y."/>
            <person name="Splivallo R."/>
            <person name="Traeger S."/>
            <person name="Wang M."/>
            <person name="Zifcakova L."/>
            <person name="Wipf D."/>
            <person name="Zambonelli A."/>
            <person name="Paolocci F."/>
            <person name="Nowrousian M."/>
            <person name="Ottonello S."/>
            <person name="Baldrian P."/>
            <person name="Spatafora J.W."/>
            <person name="Henrissat B."/>
            <person name="Nagy L.G."/>
            <person name="Aury J.M."/>
            <person name="Wincker P."/>
            <person name="Grigoriev I.V."/>
            <person name="Bonfante P."/>
            <person name="Martin F.M."/>
        </authorList>
    </citation>
    <scope>NUCLEOTIDE SEQUENCE [LARGE SCALE GENOMIC DNA]</scope>
    <source>
        <strain evidence="17 18">RN42</strain>
    </source>
</reference>
<feature type="region of interest" description="Disordered" evidence="15">
    <location>
        <begin position="1"/>
        <end position="69"/>
    </location>
</feature>
<sequence length="470" mass="52673">MSTRRAALRASSALKGGQLSAAGQISGKVSPNTNTSTKTDHDTDLDDSDLSSVPSDIEDVSPFFEPTSPLKKRKREIEVLDGQKNTKLSFTSTIQKFRHKDGAGNEIAVKAEEEENNTDLKEETPMTPKKGTPRKQFRSPKKRAGVPPPKNWEEMFNRVREMRKLSLAPVDTMGCERLALDTVSAKDKRFQTLISLMLSSQTKDTVNAIAMNNLQTQLPGGLNLQSILEVQPAELDRLIRVVGFHNRKTEYIKKAAEILRDKFDGDIPDTIEGLTSLPGVGPKMGYLCLSCAWDKTEGIGVDVHVHRITNLWKWNKTNTPEETRAALESWLPKHLWREINHMLVGFGQTICLPRGPKCDECTLSKGLCPAAYTRTPKKKLIKKVKMEMEADMEGTGSVLKQEMEKDLDGDAAWQVKKEDEESELPLIPIKVEMEKKEVLDLPNVEQETEPIPDFTRVTRSRKKTVIAGKE</sequence>
<gene>
    <name evidence="14" type="primary">NTH1</name>
    <name evidence="17" type="ORF">BJ508DRAFT_413701</name>
</gene>
<dbReference type="SMART" id="SM00478">
    <property type="entry name" value="ENDO3c"/>
    <property type="match status" value="1"/>
</dbReference>
<dbReference type="GO" id="GO:0000703">
    <property type="term" value="F:oxidized pyrimidine nucleobase lesion DNA N-glycosylase activity"/>
    <property type="evidence" value="ECO:0007669"/>
    <property type="project" value="UniProtKB-UniRule"/>
</dbReference>
<comment type="cofactor">
    <cofactor evidence="1">
        <name>[4Fe-4S] cluster</name>
        <dbReference type="ChEBI" id="CHEBI:49883"/>
    </cofactor>
</comment>
<dbReference type="GO" id="GO:0051539">
    <property type="term" value="F:4 iron, 4 sulfur cluster binding"/>
    <property type="evidence" value="ECO:0007669"/>
    <property type="project" value="UniProtKB-KW"/>
</dbReference>
<dbReference type="Pfam" id="PF00730">
    <property type="entry name" value="HhH-GPD"/>
    <property type="match status" value="1"/>
</dbReference>
<keyword evidence="4" id="KW-0479">Metal-binding</keyword>
<evidence type="ECO:0000256" key="11">
    <source>
        <dbReference type="ARBA" id="ARBA00023239"/>
    </source>
</evidence>
<keyword evidence="7" id="KW-0809">Transit peptide</keyword>
<evidence type="ECO:0000256" key="13">
    <source>
        <dbReference type="ARBA" id="ARBA00044632"/>
    </source>
</evidence>
<comment type="catalytic activity">
    <reaction evidence="13 14">
        <text>2'-deoxyribonucleotide-(2'-deoxyribose 5'-phosphate)-2'-deoxyribonucleotide-DNA = a 3'-end 2'-deoxyribonucleotide-(2,3-dehydro-2,3-deoxyribose 5'-phosphate)-DNA + a 5'-end 5'-phospho-2'-deoxyribonucleoside-DNA + H(+)</text>
        <dbReference type="Rhea" id="RHEA:66592"/>
        <dbReference type="Rhea" id="RHEA-COMP:13180"/>
        <dbReference type="Rhea" id="RHEA-COMP:16897"/>
        <dbReference type="Rhea" id="RHEA-COMP:17067"/>
        <dbReference type="ChEBI" id="CHEBI:15378"/>
        <dbReference type="ChEBI" id="CHEBI:136412"/>
        <dbReference type="ChEBI" id="CHEBI:157695"/>
        <dbReference type="ChEBI" id="CHEBI:167181"/>
        <dbReference type="EC" id="4.2.99.18"/>
    </reaction>
</comment>
<dbReference type="InterPro" id="IPR023170">
    <property type="entry name" value="HhH_base_excis_C"/>
</dbReference>
<evidence type="ECO:0000256" key="8">
    <source>
        <dbReference type="ARBA" id="ARBA00023004"/>
    </source>
</evidence>
<evidence type="ECO:0000256" key="12">
    <source>
        <dbReference type="ARBA" id="ARBA00023295"/>
    </source>
</evidence>
<evidence type="ECO:0000256" key="2">
    <source>
        <dbReference type="ARBA" id="ARBA00008343"/>
    </source>
</evidence>